<dbReference type="GO" id="GO:0005829">
    <property type="term" value="C:cytosol"/>
    <property type="evidence" value="ECO:0007669"/>
    <property type="project" value="TreeGrafter"/>
</dbReference>
<protein>
    <submittedName>
        <fullName evidence="2">5-oxoprolinase</fullName>
    </submittedName>
</protein>
<feature type="domain" description="Hydantoinase B/oxoprolinase" evidence="1">
    <location>
        <begin position="5"/>
        <end position="520"/>
    </location>
</feature>
<dbReference type="OrthoDB" id="9761586at2"/>
<dbReference type="Pfam" id="PF02538">
    <property type="entry name" value="Hydantoinase_B"/>
    <property type="match status" value="1"/>
</dbReference>
<reference evidence="2 3" key="1">
    <citation type="submission" date="2018-02" db="EMBL/GenBank/DDBJ databases">
        <title>Genome sequence of Desulfovibrio carbinolicus DSM 3852.</title>
        <authorList>
            <person name="Wilbanks E."/>
            <person name="Skennerton C.T."/>
            <person name="Orphan V.J."/>
        </authorList>
    </citation>
    <scope>NUCLEOTIDE SEQUENCE [LARGE SCALE GENOMIC DNA]</scope>
    <source>
        <strain evidence="2 3">DSM 3852</strain>
    </source>
</reference>
<evidence type="ECO:0000313" key="2">
    <source>
        <dbReference type="EMBL" id="QAZ68082.1"/>
    </source>
</evidence>
<dbReference type="PANTHER" id="PTHR11365:SF23">
    <property type="entry name" value="HYPOTHETICAL 5-OXOPROLINASE (EUROFUNG)-RELATED"/>
    <property type="match status" value="1"/>
</dbReference>
<dbReference type="AlphaFoldDB" id="A0A4V0YR01"/>
<proteinExistence type="predicted"/>
<dbReference type="EMBL" id="CP026538">
    <property type="protein sequence ID" value="QAZ68082.1"/>
    <property type="molecule type" value="Genomic_DNA"/>
</dbReference>
<dbReference type="InterPro" id="IPR003692">
    <property type="entry name" value="Hydantoinase_B"/>
</dbReference>
<evidence type="ECO:0000313" key="3">
    <source>
        <dbReference type="Proteomes" id="UP000293296"/>
    </source>
</evidence>
<dbReference type="GO" id="GO:0017168">
    <property type="term" value="F:5-oxoprolinase (ATP-hydrolyzing) activity"/>
    <property type="evidence" value="ECO:0007669"/>
    <property type="project" value="TreeGrafter"/>
</dbReference>
<dbReference type="PANTHER" id="PTHR11365">
    <property type="entry name" value="5-OXOPROLINASE RELATED"/>
    <property type="match status" value="1"/>
</dbReference>
<name>A0A4V0YR01_9BACT</name>
<dbReference type="RefSeq" id="WP_129353238.1">
    <property type="nucleotide sequence ID" value="NZ_CP026538.1"/>
</dbReference>
<dbReference type="InterPro" id="IPR045079">
    <property type="entry name" value="Oxoprolinase-like"/>
</dbReference>
<evidence type="ECO:0000259" key="1">
    <source>
        <dbReference type="Pfam" id="PF02538"/>
    </source>
</evidence>
<gene>
    <name evidence="2" type="ORF">C3Y92_12935</name>
</gene>
<dbReference type="Proteomes" id="UP000293296">
    <property type="component" value="Chromosome"/>
</dbReference>
<sequence length="521" mass="54291">MNITPITLEVFKNKFASVAEEMGVALTRTAYSPNIKERRDFSCAVFDSGGDMIAQAAHIPVHLGSMPLSVRAAIDAIDLGPGDMVMLNDPFRGGTHLPDITLVAPVHAGGDAPLFYVACRAHHADVGGMSAGSMPLSTSIFQEGLVIPPVRIVAEGEIVQGVMDLFLANVRTPLERQGDFAAQIMANRTGIARLTELAAAYGRERLAAMGTALLDYAERLMQAAIKSIPDGAYEAADSLDNDGAGTNEPTLRLTLTVEGGRAELDFSRSDPQTPGCINAVRAIVVSTALYVFRALAGRAVPANAGCLRPIDVTTKAGTMADARFPAAVAGGNVETSQRLVDVILLALSQALPDRIPAASQGTMNNLAMGGVDPRSGKPFTYYETLAGGAGADAAGPGQSAVHSHMTNTLNTPVEALEYAYPIRVTRYALRQGSGGPGLHVGGEGLVREIEALGPMEATVLSDRRLRGPWGLCGGGEGAAGVNVVTRRTGGMAMPGKFHVRLRAGDRLCIETPGGGGWGTPS</sequence>
<organism evidence="2 3">
    <name type="scientific">Solidesulfovibrio carbinolicus</name>
    <dbReference type="NCBI Taxonomy" id="296842"/>
    <lineage>
        <taxon>Bacteria</taxon>
        <taxon>Pseudomonadati</taxon>
        <taxon>Thermodesulfobacteriota</taxon>
        <taxon>Desulfovibrionia</taxon>
        <taxon>Desulfovibrionales</taxon>
        <taxon>Desulfovibrionaceae</taxon>
        <taxon>Solidesulfovibrio</taxon>
    </lineage>
</organism>
<keyword evidence="3" id="KW-1185">Reference proteome</keyword>
<accession>A0A4V0YR01</accession>
<dbReference type="KEGG" id="dcb:C3Y92_12935"/>
<dbReference type="GO" id="GO:0006749">
    <property type="term" value="P:glutathione metabolic process"/>
    <property type="evidence" value="ECO:0007669"/>
    <property type="project" value="TreeGrafter"/>
</dbReference>